<dbReference type="PANTHER" id="PTHR10540:SF6">
    <property type="entry name" value="EUKARYOTIC TRANSLATION INITIATION FACTOR 3 SUBUNIT F"/>
    <property type="match status" value="1"/>
</dbReference>
<organism evidence="6 7">
    <name type="scientific">Trichomonascus ciferrii</name>
    <dbReference type="NCBI Taxonomy" id="44093"/>
    <lineage>
        <taxon>Eukaryota</taxon>
        <taxon>Fungi</taxon>
        <taxon>Dikarya</taxon>
        <taxon>Ascomycota</taxon>
        <taxon>Saccharomycotina</taxon>
        <taxon>Dipodascomycetes</taxon>
        <taxon>Dipodascales</taxon>
        <taxon>Trichomonascaceae</taxon>
        <taxon>Trichomonascus</taxon>
        <taxon>Trichomonascus ciferrii complex</taxon>
    </lineage>
</organism>
<evidence type="ECO:0000256" key="2">
    <source>
        <dbReference type="ARBA" id="ARBA00022540"/>
    </source>
</evidence>
<comment type="subunit">
    <text evidence="4">Component of the eukaryotic translation initiation factor 3 (eIF-3) complex.</text>
</comment>
<dbReference type="GO" id="GO:0016282">
    <property type="term" value="C:eukaryotic 43S preinitiation complex"/>
    <property type="evidence" value="ECO:0007669"/>
    <property type="project" value="UniProtKB-UniRule"/>
</dbReference>
<evidence type="ECO:0000313" key="6">
    <source>
        <dbReference type="EMBL" id="KAA8916795.1"/>
    </source>
</evidence>
<evidence type="ECO:0000256" key="3">
    <source>
        <dbReference type="ARBA" id="ARBA00022917"/>
    </source>
</evidence>
<dbReference type="HAMAP" id="MF_03005">
    <property type="entry name" value="eIF3f"/>
    <property type="match status" value="1"/>
</dbReference>
<keyword evidence="7" id="KW-1185">Reference proteome</keyword>
<dbReference type="Gene3D" id="3.40.140.10">
    <property type="entry name" value="Cytidine Deaminase, domain 2"/>
    <property type="match status" value="1"/>
</dbReference>
<evidence type="ECO:0000256" key="4">
    <source>
        <dbReference type="HAMAP-Rule" id="MF_03005"/>
    </source>
</evidence>
<dbReference type="GO" id="GO:0033290">
    <property type="term" value="C:eukaryotic 48S preinitiation complex"/>
    <property type="evidence" value="ECO:0007669"/>
    <property type="project" value="UniProtKB-UniRule"/>
</dbReference>
<dbReference type="CDD" id="cd08064">
    <property type="entry name" value="MPN_eIF3f"/>
    <property type="match status" value="1"/>
</dbReference>
<dbReference type="Pfam" id="PF13012">
    <property type="entry name" value="MitMem_reg"/>
    <property type="match status" value="1"/>
</dbReference>
<dbReference type="Pfam" id="PF01398">
    <property type="entry name" value="JAB"/>
    <property type="match status" value="1"/>
</dbReference>
<dbReference type="VEuPathDB" id="FungiDB:TRICI_001050"/>
<dbReference type="GO" id="GO:0003743">
    <property type="term" value="F:translation initiation factor activity"/>
    <property type="evidence" value="ECO:0007669"/>
    <property type="project" value="UniProtKB-UniRule"/>
</dbReference>
<dbReference type="PANTHER" id="PTHR10540">
    <property type="entry name" value="EUKARYOTIC TRANSLATION INITIATION FACTOR 3 SUBUNIT F-RELATED"/>
    <property type="match status" value="1"/>
</dbReference>
<dbReference type="EMBL" id="SWFS01000081">
    <property type="protein sequence ID" value="KAA8916795.1"/>
    <property type="molecule type" value="Genomic_DNA"/>
</dbReference>
<evidence type="ECO:0000256" key="1">
    <source>
        <dbReference type="ARBA" id="ARBA00022490"/>
    </source>
</evidence>
<dbReference type="GO" id="GO:0001732">
    <property type="term" value="P:formation of cytoplasmic translation initiation complex"/>
    <property type="evidence" value="ECO:0007669"/>
    <property type="project" value="UniProtKB-UniRule"/>
</dbReference>
<protein>
    <recommendedName>
        <fullName evidence="4">Eukaryotic translation initiation factor 3 subunit F</fullName>
        <shortName evidence="4">eIF3f</shortName>
    </recommendedName>
</protein>
<evidence type="ECO:0000259" key="5">
    <source>
        <dbReference type="PROSITE" id="PS50249"/>
    </source>
</evidence>
<dbReference type="GO" id="GO:0071541">
    <property type="term" value="C:eukaryotic translation initiation factor 3 complex, eIF3m"/>
    <property type="evidence" value="ECO:0007669"/>
    <property type="project" value="TreeGrafter"/>
</dbReference>
<dbReference type="PROSITE" id="PS50249">
    <property type="entry name" value="MPN"/>
    <property type="match status" value="1"/>
</dbReference>
<reference evidence="6" key="1">
    <citation type="journal article" date="2019" name="G3 (Bethesda)">
        <title>Genome Assemblies of Two Rare Opportunistic Yeast Pathogens: Diutina rugosa (syn. Candida rugosa) and Trichomonascus ciferrii (syn. Candida ciferrii).</title>
        <authorList>
            <person name="Mixao V."/>
            <person name="Saus E."/>
            <person name="Hansen A.P."/>
            <person name="Lass-Florl C."/>
            <person name="Gabaldon T."/>
        </authorList>
    </citation>
    <scope>NUCLEOTIDE SEQUENCE</scope>
    <source>
        <strain evidence="6">CBS 4856</strain>
    </source>
</reference>
<dbReference type="InterPro" id="IPR024969">
    <property type="entry name" value="EIF3F/CSN6-like_C"/>
</dbReference>
<comment type="similarity">
    <text evidence="4">Belongs to the eIF-3 subunit F family.</text>
</comment>
<comment type="caution">
    <text evidence="6">The sequence shown here is derived from an EMBL/GenBank/DDBJ whole genome shotgun (WGS) entry which is preliminary data.</text>
</comment>
<evidence type="ECO:0000313" key="7">
    <source>
        <dbReference type="Proteomes" id="UP000761534"/>
    </source>
</evidence>
<dbReference type="SMART" id="SM00232">
    <property type="entry name" value="JAB_MPN"/>
    <property type="match status" value="1"/>
</dbReference>
<dbReference type="InterPro" id="IPR000555">
    <property type="entry name" value="JAMM/MPN+_dom"/>
</dbReference>
<accession>A0A642VCM8</accession>
<dbReference type="InterPro" id="IPR037518">
    <property type="entry name" value="MPN"/>
</dbReference>
<gene>
    <name evidence="6" type="ORF">TRICI_001050</name>
</gene>
<keyword evidence="2 4" id="KW-0396">Initiation factor</keyword>
<comment type="subcellular location">
    <subcellularLocation>
        <location evidence="4">Cytoplasm</location>
    </subcellularLocation>
</comment>
<dbReference type="OrthoDB" id="25498at2759"/>
<dbReference type="AlphaFoldDB" id="A0A642VCM8"/>
<dbReference type="GO" id="GO:0031369">
    <property type="term" value="F:translation initiation factor binding"/>
    <property type="evidence" value="ECO:0007669"/>
    <property type="project" value="InterPro"/>
</dbReference>
<feature type="domain" description="MPN" evidence="5">
    <location>
        <begin position="28"/>
        <end position="164"/>
    </location>
</feature>
<keyword evidence="1 4" id="KW-0963">Cytoplasm</keyword>
<proteinExistence type="inferred from homology"/>
<comment type="function">
    <text evidence="4">Component of the eukaryotic translation initiation factor 3 (eIF-3) complex, which is involved in protein synthesis of a specialized repertoire of mRNAs and, together with other initiation factors, stimulates binding of mRNA and methionyl-tRNAi to the 40S ribosome. The eIF-3 complex specifically targets and initiates translation of a subset of mRNAs involved in cell proliferation.</text>
</comment>
<dbReference type="Proteomes" id="UP000761534">
    <property type="component" value="Unassembled WGS sequence"/>
</dbReference>
<dbReference type="InterPro" id="IPR027531">
    <property type="entry name" value="eIF3f"/>
</dbReference>
<dbReference type="GO" id="GO:0008237">
    <property type="term" value="F:metallopeptidase activity"/>
    <property type="evidence" value="ECO:0007669"/>
    <property type="project" value="InterPro"/>
</dbReference>
<sequence>MGDSSLHLARPAGASTSGIASISSPMNVVVQAQALFQVLDHAIRHKNDQQRVIGTLLGVRSEDGLEVEIKSAYAVPHDETDDQVVVGVDYNRTMYNLHKKANPKDVILGWYATSSDLNNLSGLMHDFYSQSEGTYPYPAIHLTVQASDAMSDIDVRTYISAPVGVSDKTAGNCLFVPVPNEVRYTDAEKRALNVIDQAKDREDRAVDLTSDMKNLEDSVVEVIEMLERVSAYVNDVMTGNQKGSTAIGKFLLKNLALVPSVSANRLEKLFNSHLQDVLMVVYLSNTVKTQLQLSSRLTPLV</sequence>
<keyword evidence="3 4" id="KW-0648">Protein biosynthesis</keyword>
<name>A0A642VCM8_9ASCO</name>